<evidence type="ECO:0000259" key="3">
    <source>
        <dbReference type="PROSITE" id="PS50113"/>
    </source>
</evidence>
<dbReference type="InterPro" id="IPR000700">
    <property type="entry name" value="PAS-assoc_C"/>
</dbReference>
<gene>
    <name evidence="5" type="ordered locus">Mmc1_0233</name>
</gene>
<dbReference type="SUPFAM" id="SSF55073">
    <property type="entry name" value="Nucleotide cyclase"/>
    <property type="match status" value="1"/>
</dbReference>
<reference evidence="6" key="1">
    <citation type="journal article" date="2009" name="Appl. Environ. Microbiol.">
        <title>Complete genome sequence of the chemolithoautotrophic marine magnetotactic coccus strain MC-1.</title>
        <authorList>
            <person name="Schubbe S."/>
            <person name="Williams T.J."/>
            <person name="Xie G."/>
            <person name="Kiss H.E."/>
            <person name="Brettin T.S."/>
            <person name="Martinez D."/>
            <person name="Ross C.A."/>
            <person name="Schuler D."/>
            <person name="Cox B.L."/>
            <person name="Nealson K.H."/>
            <person name="Bazylinski D.A."/>
        </authorList>
    </citation>
    <scope>NUCLEOTIDE SEQUENCE [LARGE SCALE GENOMIC DNA]</scope>
    <source>
        <strain evidence="6">ATCC BAA-1437 / JCM 17883 / MC-1</strain>
    </source>
</reference>
<dbReference type="EMBL" id="CP000471">
    <property type="protein sequence ID" value="ABK42760.1"/>
    <property type="molecule type" value="Genomic_DNA"/>
</dbReference>
<feature type="domain" description="PAC" evidence="3">
    <location>
        <begin position="368"/>
        <end position="418"/>
    </location>
</feature>
<dbReference type="CDD" id="cd00130">
    <property type="entry name" value="PAS"/>
    <property type="match status" value="2"/>
</dbReference>
<dbReference type="Pfam" id="PF13426">
    <property type="entry name" value="PAS_9"/>
    <property type="match status" value="2"/>
</dbReference>
<dbReference type="CDD" id="cd01949">
    <property type="entry name" value="GGDEF"/>
    <property type="match status" value="1"/>
</dbReference>
<dbReference type="RefSeq" id="WP_011711932.1">
    <property type="nucleotide sequence ID" value="NC_008576.1"/>
</dbReference>
<dbReference type="Pfam" id="PF00990">
    <property type="entry name" value="GGDEF"/>
    <property type="match status" value="1"/>
</dbReference>
<dbReference type="SUPFAM" id="SSF55785">
    <property type="entry name" value="PYP-like sensor domain (PAS domain)"/>
    <property type="match status" value="2"/>
</dbReference>
<evidence type="ECO:0000313" key="6">
    <source>
        <dbReference type="Proteomes" id="UP000002586"/>
    </source>
</evidence>
<dbReference type="Gene3D" id="3.30.450.20">
    <property type="entry name" value="PAS domain"/>
    <property type="match status" value="2"/>
</dbReference>
<dbReference type="eggNOG" id="COG0664">
    <property type="taxonomic scope" value="Bacteria"/>
</dbReference>
<accession>A0L467</accession>
<dbReference type="AlphaFoldDB" id="A0L467"/>
<dbReference type="Gene3D" id="2.60.120.10">
    <property type="entry name" value="Jelly Rolls"/>
    <property type="match status" value="1"/>
</dbReference>
<feature type="domain" description="PAS" evidence="2">
    <location>
        <begin position="298"/>
        <end position="356"/>
    </location>
</feature>
<keyword evidence="6" id="KW-1185">Reference proteome</keyword>
<dbReference type="NCBIfam" id="TIGR00254">
    <property type="entry name" value="GGDEF"/>
    <property type="match status" value="1"/>
</dbReference>
<dbReference type="InterPro" id="IPR052163">
    <property type="entry name" value="DGC-Regulatory_Protein"/>
</dbReference>
<dbReference type="STRING" id="156889.Mmc1_0233"/>
<dbReference type="KEGG" id="mgm:Mmc1_0233"/>
<dbReference type="InterPro" id="IPR000014">
    <property type="entry name" value="PAS"/>
</dbReference>
<name>A0L467_MAGMM</name>
<organism evidence="5 6">
    <name type="scientific">Magnetococcus marinus (strain ATCC BAA-1437 / JCM 17883 / MC-1)</name>
    <dbReference type="NCBI Taxonomy" id="156889"/>
    <lineage>
        <taxon>Bacteria</taxon>
        <taxon>Pseudomonadati</taxon>
        <taxon>Pseudomonadota</taxon>
        <taxon>Magnetococcia</taxon>
        <taxon>Magnetococcales</taxon>
        <taxon>Magnetococcaceae</taxon>
        <taxon>Magnetococcus</taxon>
    </lineage>
</organism>
<dbReference type="PANTHER" id="PTHR46663:SF3">
    <property type="entry name" value="SLL0267 PROTEIN"/>
    <property type="match status" value="1"/>
</dbReference>
<dbReference type="Gene3D" id="3.30.70.270">
    <property type="match status" value="1"/>
</dbReference>
<dbReference type="OrthoDB" id="9814202at2"/>
<dbReference type="SUPFAM" id="SSF51206">
    <property type="entry name" value="cAMP-binding domain-like"/>
    <property type="match status" value="1"/>
</dbReference>
<evidence type="ECO:0000259" key="1">
    <source>
        <dbReference type="PROSITE" id="PS50042"/>
    </source>
</evidence>
<sequence length="592" mass="66535">MAVVAHYAGEHYAEQILFRNIHWEELASVLCTCPVKSMQPGEVLLDPKHPNETIYLVIEGRLSIHLKDLETPPIASIGQGSFVGELSIMDEKYPTAFVVVEHPSQLLMLSRVHLKQLIDCSSTFVFNLLQVFSHRMRFSTEALIESHFVRTVPDIIYRLDAQGHFIYLNESIEKLGYTMQELLSQHFSVLVSVEDLDSVSFDSVVVRHPQATPSSGTGVQPKLFDERRSGDRKTTGLELKLCTRDTESTQRSIIHAEVSCTGIQVESLVSGVRDYHGTIGIIRDVTERKQFMTQLSEQKAQMEAIFNTIADALLVTDVYGIIQSANHSASEIFGYSQGELLGCSIGMLLEAEQHEDAVVSRWTALAGHRKEVKVRRKGEQIFEAEMSVSQVFLEDRILYTGIIRDITERKEAERRITYQANYDALTGIPNRSYFQQLLNQSIQRAAAEGKRLAIIFIDLDRFKWVNDNLGHGAGDELLRLSSKRAASCLKGRDTVARLGGDEFVAILEHVGDTEQAFAVSKRVLESLNRPFMLDGKEVYISGSMGVAIYPQDATQPEELLTRADEAMYCSKRAGRNACHFVTGESFQMEKKY</sequence>
<dbReference type="SMART" id="SM00091">
    <property type="entry name" value="PAS"/>
    <property type="match status" value="2"/>
</dbReference>
<dbReference type="Proteomes" id="UP000002586">
    <property type="component" value="Chromosome"/>
</dbReference>
<dbReference type="PROSITE" id="PS50042">
    <property type="entry name" value="CNMP_BINDING_3"/>
    <property type="match status" value="1"/>
</dbReference>
<dbReference type="PANTHER" id="PTHR46663">
    <property type="entry name" value="DIGUANYLATE CYCLASE DGCT-RELATED"/>
    <property type="match status" value="1"/>
</dbReference>
<dbReference type="InterPro" id="IPR014710">
    <property type="entry name" value="RmlC-like_jellyroll"/>
</dbReference>
<dbReference type="InterPro" id="IPR035965">
    <property type="entry name" value="PAS-like_dom_sf"/>
</dbReference>
<dbReference type="InterPro" id="IPR000595">
    <property type="entry name" value="cNMP-bd_dom"/>
</dbReference>
<dbReference type="InterPro" id="IPR000160">
    <property type="entry name" value="GGDEF_dom"/>
</dbReference>
<dbReference type="PROSITE" id="PS50887">
    <property type="entry name" value="GGDEF"/>
    <property type="match status" value="1"/>
</dbReference>
<dbReference type="SMART" id="SM00267">
    <property type="entry name" value="GGDEF"/>
    <property type="match status" value="1"/>
</dbReference>
<dbReference type="FunFam" id="3.30.70.270:FF:000001">
    <property type="entry name" value="Diguanylate cyclase domain protein"/>
    <property type="match status" value="1"/>
</dbReference>
<protein>
    <submittedName>
        <fullName evidence="5">Cyclic nucleotide-binding protein</fullName>
    </submittedName>
</protein>
<dbReference type="GO" id="GO:0003824">
    <property type="term" value="F:catalytic activity"/>
    <property type="evidence" value="ECO:0007669"/>
    <property type="project" value="UniProtKB-ARBA"/>
</dbReference>
<dbReference type="eggNOG" id="COG5000">
    <property type="taxonomic scope" value="Bacteria"/>
</dbReference>
<feature type="domain" description="GGDEF" evidence="4">
    <location>
        <begin position="450"/>
        <end position="583"/>
    </location>
</feature>
<dbReference type="eggNOG" id="COG2199">
    <property type="taxonomic scope" value="Bacteria"/>
</dbReference>
<dbReference type="CDD" id="cd00038">
    <property type="entry name" value="CAP_ED"/>
    <property type="match status" value="1"/>
</dbReference>
<dbReference type="NCBIfam" id="TIGR00229">
    <property type="entry name" value="sensory_box"/>
    <property type="match status" value="2"/>
</dbReference>
<evidence type="ECO:0000259" key="4">
    <source>
        <dbReference type="PROSITE" id="PS50887"/>
    </source>
</evidence>
<dbReference type="Pfam" id="PF00027">
    <property type="entry name" value="cNMP_binding"/>
    <property type="match status" value="1"/>
</dbReference>
<evidence type="ECO:0000259" key="2">
    <source>
        <dbReference type="PROSITE" id="PS50112"/>
    </source>
</evidence>
<dbReference type="InterPro" id="IPR018490">
    <property type="entry name" value="cNMP-bd_dom_sf"/>
</dbReference>
<evidence type="ECO:0000313" key="5">
    <source>
        <dbReference type="EMBL" id="ABK42760.1"/>
    </source>
</evidence>
<reference evidence="5 6" key="2">
    <citation type="journal article" date="2012" name="Int. J. Syst. Evol. Microbiol.">
        <title>Magnetococcus marinus gen. nov., sp. nov., a marine, magnetotactic bacterium that represents a novel lineage (Magnetococcaceae fam. nov.; Magnetococcales ord. nov.) at the base of the Alphaproteobacteria.</title>
        <authorList>
            <person name="Bazylinski D.A."/>
            <person name="Williams T.J."/>
            <person name="Lefevre C.T."/>
            <person name="Berg R.J."/>
            <person name="Zhang C.L."/>
            <person name="Bowser S.S."/>
            <person name="Dean A.J."/>
            <person name="Beveridge T.J."/>
        </authorList>
    </citation>
    <scope>NUCLEOTIDE SEQUENCE [LARGE SCALE GENOMIC DNA]</scope>
    <source>
        <strain evidence="6">ATCC BAA-1437 / JCM 17883 / MC-1</strain>
    </source>
</reference>
<dbReference type="PROSITE" id="PS50112">
    <property type="entry name" value="PAS"/>
    <property type="match status" value="1"/>
</dbReference>
<proteinExistence type="predicted"/>
<dbReference type="HOGENOM" id="CLU_460651_0_0_5"/>
<feature type="domain" description="Cyclic nucleotide-binding" evidence="1">
    <location>
        <begin position="17"/>
        <end position="118"/>
    </location>
</feature>
<dbReference type="InterPro" id="IPR043128">
    <property type="entry name" value="Rev_trsase/Diguanyl_cyclase"/>
</dbReference>
<dbReference type="InterPro" id="IPR029787">
    <property type="entry name" value="Nucleotide_cyclase"/>
</dbReference>
<dbReference type="PROSITE" id="PS50113">
    <property type="entry name" value="PAC"/>
    <property type="match status" value="1"/>
</dbReference>